<dbReference type="InterPro" id="IPR030395">
    <property type="entry name" value="GP_PDE_dom"/>
</dbReference>
<dbReference type="RefSeq" id="WP_169078250.1">
    <property type="nucleotide sequence ID" value="NZ_JAAIIF010000002.1"/>
</dbReference>
<reference evidence="2 3" key="1">
    <citation type="submission" date="2020-02" db="EMBL/GenBank/DDBJ databases">
        <title>Characterization of phylogenetic diversity of novel bifidobacterial species isolated in Czech ZOOs.</title>
        <authorList>
            <person name="Lugli G.A."/>
            <person name="Vera N.B."/>
            <person name="Ventura M."/>
        </authorList>
    </citation>
    <scope>NUCLEOTIDE SEQUENCE [LARGE SCALE GENOMIC DNA]</scope>
    <source>
        <strain evidence="2 3">DSM 109960</strain>
    </source>
</reference>
<evidence type="ECO:0000313" key="2">
    <source>
        <dbReference type="EMBL" id="NMM95375.1"/>
    </source>
</evidence>
<dbReference type="Proteomes" id="UP000529710">
    <property type="component" value="Unassembled WGS sequence"/>
</dbReference>
<organism evidence="2 3">
    <name type="scientific">Bifidobacterium erythrocebi</name>
    <dbReference type="NCBI Taxonomy" id="2675325"/>
    <lineage>
        <taxon>Bacteria</taxon>
        <taxon>Bacillati</taxon>
        <taxon>Actinomycetota</taxon>
        <taxon>Actinomycetes</taxon>
        <taxon>Bifidobacteriales</taxon>
        <taxon>Bifidobacteriaceae</taxon>
        <taxon>Bifidobacterium</taxon>
    </lineage>
</organism>
<dbReference type="Pfam" id="PF03009">
    <property type="entry name" value="GDPD"/>
    <property type="match status" value="1"/>
</dbReference>
<dbReference type="SUPFAM" id="SSF51695">
    <property type="entry name" value="PLC-like phosphodiesterases"/>
    <property type="match status" value="1"/>
</dbReference>
<dbReference type="PANTHER" id="PTHR46211:SF14">
    <property type="entry name" value="GLYCEROPHOSPHODIESTER PHOSPHODIESTERASE"/>
    <property type="match status" value="1"/>
</dbReference>
<proteinExistence type="predicted"/>
<dbReference type="PROSITE" id="PS51704">
    <property type="entry name" value="GP_PDE"/>
    <property type="match status" value="1"/>
</dbReference>
<dbReference type="InterPro" id="IPR017946">
    <property type="entry name" value="PLC-like_Pdiesterase_TIM-brl"/>
</dbReference>
<dbReference type="EMBL" id="JAAIIF010000002">
    <property type="protein sequence ID" value="NMM95375.1"/>
    <property type="molecule type" value="Genomic_DNA"/>
</dbReference>
<sequence>MGKRSVRIAVVSALIAALVAIPCAVALQFCIRALEYVPTWQMPLIIAHRGDTTHAPENSTQSIAAAGRAHADYAEIDVRLTADGRPVVFHDRKTGRLATSGLNRKVNSLTYRQLAGMRMGKPWINHHAGFYHVPTLDQAIETAQRTNDHLGLLMEMKTDDLHAPKLAYTMSHAVEKLGFAKRTMVMSTSRQAVDVMHALHPDWHVGWCLSGNAKRVDWRQPMDFVVIRSHEVTRKFMFEAKVHNVPVYVGQADSHHAVNHALASGARGLLSNNVHHTIPAVRSYLVKVSLRDALLEKLGIRK</sequence>
<accession>A0A7Y0ES21</accession>
<evidence type="ECO:0000259" key="1">
    <source>
        <dbReference type="PROSITE" id="PS51704"/>
    </source>
</evidence>
<dbReference type="PANTHER" id="PTHR46211">
    <property type="entry name" value="GLYCEROPHOSPHORYL DIESTER PHOSPHODIESTERASE"/>
    <property type="match status" value="1"/>
</dbReference>
<dbReference type="AlphaFoldDB" id="A0A7Y0ES21"/>
<keyword evidence="3" id="KW-1185">Reference proteome</keyword>
<dbReference type="GO" id="GO:0008081">
    <property type="term" value="F:phosphoric diester hydrolase activity"/>
    <property type="evidence" value="ECO:0007669"/>
    <property type="project" value="InterPro"/>
</dbReference>
<comment type="caution">
    <text evidence="2">The sequence shown here is derived from an EMBL/GenBank/DDBJ whole genome shotgun (WGS) entry which is preliminary data.</text>
</comment>
<feature type="domain" description="GP-PDE" evidence="1">
    <location>
        <begin position="43"/>
        <end position="281"/>
    </location>
</feature>
<name>A0A7Y0ES21_9BIFI</name>
<protein>
    <submittedName>
        <fullName evidence="2">Glycerophosphodiester phosphodiesterase</fullName>
    </submittedName>
</protein>
<gene>
    <name evidence="2" type="ORF">G1C98_0111</name>
</gene>
<dbReference type="GO" id="GO:0006629">
    <property type="term" value="P:lipid metabolic process"/>
    <property type="evidence" value="ECO:0007669"/>
    <property type="project" value="InterPro"/>
</dbReference>
<dbReference type="Gene3D" id="3.20.20.190">
    <property type="entry name" value="Phosphatidylinositol (PI) phosphodiesterase"/>
    <property type="match status" value="1"/>
</dbReference>
<evidence type="ECO:0000313" key="3">
    <source>
        <dbReference type="Proteomes" id="UP000529710"/>
    </source>
</evidence>